<dbReference type="STRING" id="329046.A0A1Y2BT49"/>
<feature type="signal peptide" evidence="3">
    <location>
        <begin position="1"/>
        <end position="17"/>
    </location>
</feature>
<dbReference type="InterPro" id="IPR023578">
    <property type="entry name" value="Ras_GEF_dom_sf"/>
</dbReference>
<dbReference type="PANTHER" id="PTHR23113">
    <property type="entry name" value="GUANINE NUCLEOTIDE EXCHANGE FACTOR"/>
    <property type="match status" value="1"/>
</dbReference>
<dbReference type="GO" id="GO:0005886">
    <property type="term" value="C:plasma membrane"/>
    <property type="evidence" value="ECO:0007669"/>
    <property type="project" value="TreeGrafter"/>
</dbReference>
<dbReference type="Proteomes" id="UP000193642">
    <property type="component" value="Unassembled WGS sequence"/>
</dbReference>
<keyword evidence="1 2" id="KW-0344">Guanine-nucleotide releasing factor</keyword>
<dbReference type="EMBL" id="MCGO01000047">
    <property type="protein sequence ID" value="ORY37921.1"/>
    <property type="molecule type" value="Genomic_DNA"/>
</dbReference>
<sequence>MIFSTALLSVWPKYATASDFLGVLLDLFDEFETPGQVHPIQLRIAILVSTWTSTSFDLFHSTLVLLTSSTKSNATHVTSLVPYTNVIGDKLFPRLSEPPLKHRQEYNSTLHRRYSKTIRPKSQSWCEAFLAIDSASVAAQLTYLESRIFCAIDPYDLFVNAGSCKWDKVGMESRRDVLSTVDTNVGHFNFVSAWVITRVLMDRKPKSRAKMIHKFIQIANFNTLMSVISGLTSTPIDRLKQTQALLQQQHLYSDGHDPNPTLFDAIRDLEQLMSQEKLFSRCRKALTDSPCPCIPYLGVITRDLIYIEEGNKDVLSPTGEVNLSKAVMIADIVLTIQWYQDRPHQIQRDHGVLGMILESTALTTEQAYALSLSLEPRQVDSVDVVEKVVLGKKNLGFLFQGKFV</sequence>
<proteinExistence type="predicted"/>
<dbReference type="GO" id="GO:0005085">
    <property type="term" value="F:guanyl-nucleotide exchange factor activity"/>
    <property type="evidence" value="ECO:0007669"/>
    <property type="project" value="UniProtKB-KW"/>
</dbReference>
<dbReference type="SUPFAM" id="SSF48366">
    <property type="entry name" value="Ras GEF"/>
    <property type="match status" value="1"/>
</dbReference>
<dbReference type="CDD" id="cd00155">
    <property type="entry name" value="RasGEF"/>
    <property type="match status" value="1"/>
</dbReference>
<dbReference type="AlphaFoldDB" id="A0A1Y2BT49"/>
<evidence type="ECO:0000256" key="1">
    <source>
        <dbReference type="ARBA" id="ARBA00022658"/>
    </source>
</evidence>
<gene>
    <name evidence="5" type="ORF">BCR33DRAFT_721123</name>
</gene>
<evidence type="ECO:0000313" key="6">
    <source>
        <dbReference type="Proteomes" id="UP000193642"/>
    </source>
</evidence>
<evidence type="ECO:0000259" key="4">
    <source>
        <dbReference type="PROSITE" id="PS50009"/>
    </source>
</evidence>
<evidence type="ECO:0000256" key="2">
    <source>
        <dbReference type="PROSITE-ProRule" id="PRU00168"/>
    </source>
</evidence>
<keyword evidence="3" id="KW-0732">Signal</keyword>
<dbReference type="Gene3D" id="1.10.840.10">
    <property type="entry name" value="Ras guanine-nucleotide exchange factors catalytic domain"/>
    <property type="match status" value="1"/>
</dbReference>
<evidence type="ECO:0000256" key="3">
    <source>
        <dbReference type="SAM" id="SignalP"/>
    </source>
</evidence>
<feature type="chain" id="PRO_5013005576" evidence="3">
    <location>
        <begin position="18"/>
        <end position="404"/>
    </location>
</feature>
<dbReference type="InterPro" id="IPR036964">
    <property type="entry name" value="RASGEF_cat_dom_sf"/>
</dbReference>
<organism evidence="5 6">
    <name type="scientific">Rhizoclosmatium globosum</name>
    <dbReference type="NCBI Taxonomy" id="329046"/>
    <lineage>
        <taxon>Eukaryota</taxon>
        <taxon>Fungi</taxon>
        <taxon>Fungi incertae sedis</taxon>
        <taxon>Chytridiomycota</taxon>
        <taxon>Chytridiomycota incertae sedis</taxon>
        <taxon>Chytridiomycetes</taxon>
        <taxon>Chytridiales</taxon>
        <taxon>Chytriomycetaceae</taxon>
        <taxon>Rhizoclosmatium</taxon>
    </lineage>
</organism>
<protein>
    <submittedName>
        <fullName evidence="5">Ras GEF</fullName>
    </submittedName>
</protein>
<dbReference type="PANTHER" id="PTHR23113:SF348">
    <property type="entry name" value="GUANYL-NUCLEOTIDE EXCHANGE FACTOR RASGEF, PUTATIVE (AFU_ORTHOLOGUE AFUA_1G04700)-RELATED"/>
    <property type="match status" value="1"/>
</dbReference>
<dbReference type="InterPro" id="IPR001895">
    <property type="entry name" value="RASGEF_cat_dom"/>
</dbReference>
<name>A0A1Y2BT49_9FUNG</name>
<comment type="caution">
    <text evidence="5">The sequence shown here is derived from an EMBL/GenBank/DDBJ whole genome shotgun (WGS) entry which is preliminary data.</text>
</comment>
<accession>A0A1Y2BT49</accession>
<keyword evidence="6" id="KW-1185">Reference proteome</keyword>
<reference evidence="5 6" key="1">
    <citation type="submission" date="2016-07" db="EMBL/GenBank/DDBJ databases">
        <title>Pervasive Adenine N6-methylation of Active Genes in Fungi.</title>
        <authorList>
            <consortium name="DOE Joint Genome Institute"/>
            <person name="Mondo S.J."/>
            <person name="Dannebaum R.O."/>
            <person name="Kuo R.C."/>
            <person name="Labutti K."/>
            <person name="Haridas S."/>
            <person name="Kuo A."/>
            <person name="Salamov A."/>
            <person name="Ahrendt S.R."/>
            <person name="Lipzen A."/>
            <person name="Sullivan W."/>
            <person name="Andreopoulos W.B."/>
            <person name="Clum A."/>
            <person name="Lindquist E."/>
            <person name="Daum C."/>
            <person name="Ramamoorthy G.K."/>
            <person name="Gryganskyi A."/>
            <person name="Culley D."/>
            <person name="Magnuson J.K."/>
            <person name="James T.Y."/>
            <person name="O'Malley M.A."/>
            <person name="Stajich J.E."/>
            <person name="Spatafora J.W."/>
            <person name="Visel A."/>
            <person name="Grigoriev I.V."/>
        </authorList>
    </citation>
    <scope>NUCLEOTIDE SEQUENCE [LARGE SCALE GENOMIC DNA]</scope>
    <source>
        <strain evidence="5 6">JEL800</strain>
    </source>
</reference>
<dbReference type="InterPro" id="IPR008937">
    <property type="entry name" value="Ras-like_GEF"/>
</dbReference>
<evidence type="ECO:0000313" key="5">
    <source>
        <dbReference type="EMBL" id="ORY37921.1"/>
    </source>
</evidence>
<dbReference type="PROSITE" id="PS50009">
    <property type="entry name" value="RASGEF_CAT"/>
    <property type="match status" value="1"/>
</dbReference>
<dbReference type="Pfam" id="PF00617">
    <property type="entry name" value="RasGEF"/>
    <property type="match status" value="1"/>
</dbReference>
<dbReference type="SMART" id="SM00147">
    <property type="entry name" value="RasGEF"/>
    <property type="match status" value="1"/>
</dbReference>
<dbReference type="OrthoDB" id="546434at2759"/>
<feature type="domain" description="Ras-GEF" evidence="4">
    <location>
        <begin position="133"/>
        <end position="377"/>
    </location>
</feature>
<dbReference type="GO" id="GO:0007265">
    <property type="term" value="P:Ras protein signal transduction"/>
    <property type="evidence" value="ECO:0007669"/>
    <property type="project" value="TreeGrafter"/>
</dbReference>